<sequence>MKKITLILVVVGLVIVMAIFLIQKYVAESFDKRFVSDTPRQDLRLDESREEYEIKAAFVIFTNGTKRDFSALMYHNLSPDAYITAANPNIVTVTKKGIMWQQFFDTLPFKLTKECLTTGTKQTFCTGQAGVLKFYLNGALNNDMLVREINQGDKALITYGAEEEPNLDYQLSQIPNPQD</sequence>
<reference evidence="1 2" key="1">
    <citation type="journal article" date="2016" name="Nat. Commun.">
        <title>Thousands of microbial genomes shed light on interconnected biogeochemical processes in an aquifer system.</title>
        <authorList>
            <person name="Anantharaman K."/>
            <person name="Brown C.T."/>
            <person name="Hug L.A."/>
            <person name="Sharon I."/>
            <person name="Castelle C.J."/>
            <person name="Probst A.J."/>
            <person name="Thomas B.C."/>
            <person name="Singh A."/>
            <person name="Wilkins M.J."/>
            <person name="Karaoz U."/>
            <person name="Brodie E.L."/>
            <person name="Williams K.H."/>
            <person name="Hubbard S.S."/>
            <person name="Banfield J.F."/>
        </authorList>
    </citation>
    <scope>NUCLEOTIDE SEQUENCE [LARGE SCALE GENOMIC DNA]</scope>
</reference>
<evidence type="ECO:0000313" key="2">
    <source>
        <dbReference type="Proteomes" id="UP000176725"/>
    </source>
</evidence>
<dbReference type="STRING" id="1802521.A2893_03655"/>
<dbReference type="EMBL" id="MGHH01000007">
    <property type="protein sequence ID" value="OGM64724.1"/>
    <property type="molecule type" value="Genomic_DNA"/>
</dbReference>
<gene>
    <name evidence="1" type="ORF">A2893_03655</name>
</gene>
<name>A0A1F8BKY1_9BACT</name>
<organism evidence="1 2">
    <name type="scientific">Candidatus Woesebacteria bacterium RIFCSPLOWO2_01_FULL_39_25</name>
    <dbReference type="NCBI Taxonomy" id="1802521"/>
    <lineage>
        <taxon>Bacteria</taxon>
        <taxon>Candidatus Woeseibacteriota</taxon>
    </lineage>
</organism>
<protein>
    <submittedName>
        <fullName evidence="1">Uncharacterized protein</fullName>
    </submittedName>
</protein>
<dbReference type="Proteomes" id="UP000176725">
    <property type="component" value="Unassembled WGS sequence"/>
</dbReference>
<proteinExistence type="predicted"/>
<dbReference type="AlphaFoldDB" id="A0A1F8BKY1"/>
<evidence type="ECO:0000313" key="1">
    <source>
        <dbReference type="EMBL" id="OGM64724.1"/>
    </source>
</evidence>
<accession>A0A1F8BKY1</accession>
<comment type="caution">
    <text evidence="1">The sequence shown here is derived from an EMBL/GenBank/DDBJ whole genome shotgun (WGS) entry which is preliminary data.</text>
</comment>